<name>A0ABN5YPI7_9MYCO</name>
<protein>
    <recommendedName>
        <fullName evidence="3">HNH endonuclease</fullName>
    </recommendedName>
</protein>
<evidence type="ECO:0000313" key="1">
    <source>
        <dbReference type="EMBL" id="BBX82239.1"/>
    </source>
</evidence>
<organism evidence="1 2">
    <name type="scientific">Mycolicibacterium aubagnense</name>
    <dbReference type="NCBI Taxonomy" id="319707"/>
    <lineage>
        <taxon>Bacteria</taxon>
        <taxon>Bacillati</taxon>
        <taxon>Actinomycetota</taxon>
        <taxon>Actinomycetes</taxon>
        <taxon>Mycobacteriales</taxon>
        <taxon>Mycobacteriaceae</taxon>
        <taxon>Mycolicibacterium</taxon>
    </lineage>
</organism>
<evidence type="ECO:0008006" key="3">
    <source>
        <dbReference type="Google" id="ProtNLM"/>
    </source>
</evidence>
<gene>
    <name evidence="1" type="ORF">MAUB_01120</name>
</gene>
<sequence>MTTETITPANGETRSGGDFYRARLRDLDWIRESGSGELRAAMHALCWRPRRATIDGFSTDTLVAKKVLITARGVAAELDARTDAVAAAIANRPTDDSRDLLLREQSSLQNRRAAARSVIVACDSALQFERISASTGPDRSTDELVAAIAQHRRRIHPDDASQADTDLWRVLDEAENSTTLSLVRHA</sequence>
<evidence type="ECO:0000313" key="2">
    <source>
        <dbReference type="Proteomes" id="UP000465609"/>
    </source>
</evidence>
<keyword evidence="2" id="KW-1185">Reference proteome</keyword>
<dbReference type="RefSeq" id="WP_138233428.1">
    <property type="nucleotide sequence ID" value="NZ_AP022577.1"/>
</dbReference>
<dbReference type="Proteomes" id="UP000465609">
    <property type="component" value="Chromosome"/>
</dbReference>
<accession>A0ABN5YPI7</accession>
<reference evidence="1 2" key="1">
    <citation type="journal article" date="2019" name="Emerg. Microbes Infect.">
        <title>Comprehensive subspecies identification of 175 nontuberculous mycobacteria species based on 7547 genomic profiles.</title>
        <authorList>
            <person name="Matsumoto Y."/>
            <person name="Kinjo T."/>
            <person name="Motooka D."/>
            <person name="Nabeya D."/>
            <person name="Jung N."/>
            <person name="Uechi K."/>
            <person name="Horii T."/>
            <person name="Iida T."/>
            <person name="Fujita J."/>
            <person name="Nakamura S."/>
        </authorList>
    </citation>
    <scope>NUCLEOTIDE SEQUENCE [LARGE SCALE GENOMIC DNA]</scope>
    <source>
        <strain evidence="1 2">JCM 15296</strain>
    </source>
</reference>
<proteinExistence type="predicted"/>
<dbReference type="EMBL" id="AP022577">
    <property type="protein sequence ID" value="BBX82239.1"/>
    <property type="molecule type" value="Genomic_DNA"/>
</dbReference>